<organism evidence="1 2">
    <name type="scientific">Vibrio renipiscarius</name>
    <dbReference type="NCBI Taxonomy" id="1461322"/>
    <lineage>
        <taxon>Bacteria</taxon>
        <taxon>Pseudomonadati</taxon>
        <taxon>Pseudomonadota</taxon>
        <taxon>Gammaproteobacteria</taxon>
        <taxon>Vibrionales</taxon>
        <taxon>Vibrionaceae</taxon>
        <taxon>Vibrio</taxon>
    </lineage>
</organism>
<sequence length="506" mass="58970">MSFRQQYNGCKTFGCANCANPDETLYRHSDRLGYPAWHCNLCGAYPPLLLNPPIIALATQTQKARQSPLFLPSCLCAQPQWQRYGLTKSASQRLQCRHCRKVVTQANAKQIATRLQPWLDSLINGVSPHELQRHLGLSNKTFNQHIAQLAELLEHYSNNIERQASKHATSHTLYTFSHTQVCRSGMRMQNNEQCSAHLWTLTTLDMNTGYVYLISDNALTETEEETEEEKQKATKDWQAISEYQLTLKEISESDESDVLIRAEKTYQKILARSQFDQLAYCEAKHAKLKLENSQRNALIRPVYAAHAHMQNLRPFLQDNHQLKLNWFLEHESFIRGAAITTYHASIRQGYLSLYYYHYSLSIEPQKPQQETENEQRTLSWWNEKWHKLTLSDKRGLHQVGLGILTPSSHITESKLRELLPQKLNWDTTFWQAFEQWLPPTYAQKLSLKRIHQWQAIYRYWHNYLSTPQPRLNVPNTCALNSIHQFVDTLNHAMLNPLEAQKAKRDK</sequence>
<keyword evidence="2" id="KW-1185">Reference proteome</keyword>
<dbReference type="EMBL" id="JTKH01000008">
    <property type="protein sequence ID" value="KII79945.1"/>
    <property type="molecule type" value="Genomic_DNA"/>
</dbReference>
<accession>A0A0C2NUU4</accession>
<evidence type="ECO:0000313" key="1">
    <source>
        <dbReference type="EMBL" id="KII79945.1"/>
    </source>
</evidence>
<name>A0A0C2NUU4_9VIBR</name>
<dbReference type="Proteomes" id="UP000031672">
    <property type="component" value="Unassembled WGS sequence"/>
</dbReference>
<accession>A0A0C2NKU5</accession>
<reference evidence="1 2" key="1">
    <citation type="submission" date="2014-11" db="EMBL/GenBank/DDBJ databases">
        <title>Draft Genome Sequence of Vibrio piscirenalis strains CECT 8603T and CECT 8604, two marine Gammaproteobacterium isolated from cultured gilthead sea bream (Sparus aurata).</title>
        <authorList>
            <person name="Arahal D.R."/>
            <person name="Rodrigo-Torres L."/>
            <person name="Lucena T."/>
            <person name="Pujalte M.J."/>
        </authorList>
    </citation>
    <scope>NUCLEOTIDE SEQUENCE [LARGE SCALE GENOMIC DNA]</scope>
    <source>
        <strain evidence="1 2">DCR 1-4-2</strain>
    </source>
</reference>
<dbReference type="STRING" id="1461322.OJ16_08035"/>
<dbReference type="RefSeq" id="WP_040989118.1">
    <property type="nucleotide sequence ID" value="NZ_JTKH01000008.1"/>
</dbReference>
<dbReference type="OrthoDB" id="9128325at2"/>
<proteinExistence type="predicted"/>
<evidence type="ECO:0000313" key="2">
    <source>
        <dbReference type="Proteomes" id="UP000031672"/>
    </source>
</evidence>
<dbReference type="AlphaFoldDB" id="A0A0C2NUU4"/>
<comment type="caution">
    <text evidence="1">The sequence shown here is derived from an EMBL/GenBank/DDBJ whole genome shotgun (WGS) entry which is preliminary data.</text>
</comment>
<protein>
    <submittedName>
        <fullName evidence="1">Uncharacterized protein</fullName>
    </submittedName>
</protein>
<gene>
    <name evidence="1" type="ORF">OJ16_08035</name>
</gene>